<name>A0ABV8RCU5_9FLAO</name>
<gene>
    <name evidence="1" type="ORF">ACFOWD_12865</name>
</gene>
<comment type="caution">
    <text evidence="1">The sequence shown here is derived from an EMBL/GenBank/DDBJ whole genome shotgun (WGS) entry which is preliminary data.</text>
</comment>
<dbReference type="RefSeq" id="WP_377411202.1">
    <property type="nucleotide sequence ID" value="NZ_JBHSCY010000003.1"/>
</dbReference>
<organism evidence="1 2">
    <name type="scientific">Polaribacter marinivivus</name>
    <dbReference type="NCBI Taxonomy" id="1524260"/>
    <lineage>
        <taxon>Bacteria</taxon>
        <taxon>Pseudomonadati</taxon>
        <taxon>Bacteroidota</taxon>
        <taxon>Flavobacteriia</taxon>
        <taxon>Flavobacteriales</taxon>
        <taxon>Flavobacteriaceae</taxon>
    </lineage>
</organism>
<keyword evidence="2" id="KW-1185">Reference proteome</keyword>
<dbReference type="EMBL" id="JBHSCY010000003">
    <property type="protein sequence ID" value="MFC4269800.1"/>
    <property type="molecule type" value="Genomic_DNA"/>
</dbReference>
<proteinExistence type="predicted"/>
<sequence length="305" mass="34710">MKILKTILLISAVCLTGNVKAQRYQKDKKLKETEIIKKELTFNKASLDNILVVDNVYGSIDVEGYSGNTIKVEVTKIISADNKEDLQKGKEEIGIKSAQKEDAIYVYLDSPYSHFDLSTGEFDHREFSYNYRRSYKHRTKRMYKYTLDFKIKIPKNTSIDIKAVNNGNITINDVHGKLLIVRNINGAIDMKNVSGTTDVNALNKDINITYSENPKEESFYNSLNGDITVKFQDNLDASISYKTMNGGFYTNFDVSKTTPQFKSTKEYSKKGTKFKINSNKQFKIGSGKVHLHFNQLNGDAIIKKI</sequence>
<accession>A0ABV8RCU5</accession>
<evidence type="ECO:0000313" key="1">
    <source>
        <dbReference type="EMBL" id="MFC4269800.1"/>
    </source>
</evidence>
<protein>
    <recommendedName>
        <fullName evidence="3">Adhesin domain-containing protein</fullName>
    </recommendedName>
</protein>
<reference evidence="2" key="1">
    <citation type="journal article" date="2019" name="Int. J. Syst. Evol. Microbiol.">
        <title>The Global Catalogue of Microorganisms (GCM) 10K type strain sequencing project: providing services to taxonomists for standard genome sequencing and annotation.</title>
        <authorList>
            <consortium name="The Broad Institute Genomics Platform"/>
            <consortium name="The Broad Institute Genome Sequencing Center for Infectious Disease"/>
            <person name="Wu L."/>
            <person name="Ma J."/>
        </authorList>
    </citation>
    <scope>NUCLEOTIDE SEQUENCE [LARGE SCALE GENOMIC DNA]</scope>
    <source>
        <strain evidence="2">CECT 8655</strain>
    </source>
</reference>
<evidence type="ECO:0008006" key="3">
    <source>
        <dbReference type="Google" id="ProtNLM"/>
    </source>
</evidence>
<dbReference type="Proteomes" id="UP001595826">
    <property type="component" value="Unassembled WGS sequence"/>
</dbReference>
<evidence type="ECO:0000313" key="2">
    <source>
        <dbReference type="Proteomes" id="UP001595826"/>
    </source>
</evidence>